<evidence type="ECO:0000256" key="2">
    <source>
        <dbReference type="ARBA" id="ARBA00022603"/>
    </source>
</evidence>
<dbReference type="PANTHER" id="PTHR10629">
    <property type="entry name" value="CYTOSINE-SPECIFIC METHYLTRANSFERASE"/>
    <property type="match status" value="1"/>
</dbReference>
<reference evidence="9" key="1">
    <citation type="journal article" date="2019" name="Int. J. Syst. Evol. Microbiol.">
        <title>The Global Catalogue of Microorganisms (GCM) 10K type strain sequencing project: providing services to taxonomists for standard genome sequencing and annotation.</title>
        <authorList>
            <consortium name="The Broad Institute Genomics Platform"/>
            <consortium name="The Broad Institute Genome Sequencing Center for Infectious Disease"/>
            <person name="Wu L."/>
            <person name="Ma J."/>
        </authorList>
    </citation>
    <scope>NUCLEOTIDE SEQUENCE [LARGE SCALE GENOMIC DNA]</scope>
    <source>
        <strain evidence="9">CGMCC 4.7173</strain>
    </source>
</reference>
<name>A0ABW1HIE8_9ACTN</name>
<dbReference type="PRINTS" id="PR00105">
    <property type="entry name" value="C5METTRFRASE"/>
</dbReference>
<dbReference type="PANTHER" id="PTHR10629:SF52">
    <property type="entry name" value="DNA (CYTOSINE-5)-METHYLTRANSFERASE 1"/>
    <property type="match status" value="1"/>
</dbReference>
<feature type="active site" evidence="6">
    <location>
        <position position="96"/>
    </location>
</feature>
<dbReference type="Gene3D" id="3.40.50.150">
    <property type="entry name" value="Vaccinia Virus protein VP39"/>
    <property type="match status" value="1"/>
</dbReference>
<evidence type="ECO:0000256" key="1">
    <source>
        <dbReference type="ARBA" id="ARBA00011975"/>
    </source>
</evidence>
<dbReference type="Gene3D" id="3.90.120.10">
    <property type="entry name" value="DNA Methylase, subunit A, domain 2"/>
    <property type="match status" value="1"/>
</dbReference>
<dbReference type="GO" id="GO:0032259">
    <property type="term" value="P:methylation"/>
    <property type="evidence" value="ECO:0007669"/>
    <property type="project" value="UniProtKB-KW"/>
</dbReference>
<keyword evidence="3 6" id="KW-0808">Transferase</keyword>
<dbReference type="GO" id="GO:0003886">
    <property type="term" value="F:DNA (cytosine-5-)-methyltransferase activity"/>
    <property type="evidence" value="ECO:0007669"/>
    <property type="project" value="UniProtKB-EC"/>
</dbReference>
<dbReference type="PROSITE" id="PS00095">
    <property type="entry name" value="C5_MTASE_2"/>
    <property type="match status" value="1"/>
</dbReference>
<evidence type="ECO:0000256" key="7">
    <source>
        <dbReference type="RuleBase" id="RU000416"/>
    </source>
</evidence>
<evidence type="ECO:0000256" key="3">
    <source>
        <dbReference type="ARBA" id="ARBA00022679"/>
    </source>
</evidence>
<dbReference type="RefSeq" id="WP_353899834.1">
    <property type="nucleotide sequence ID" value="NZ_CP158970.1"/>
</dbReference>
<dbReference type="SUPFAM" id="SSF53335">
    <property type="entry name" value="S-adenosyl-L-methionine-dependent methyltransferases"/>
    <property type="match status" value="1"/>
</dbReference>
<keyword evidence="9" id="KW-1185">Reference proteome</keyword>
<dbReference type="InterPro" id="IPR031303">
    <property type="entry name" value="C5_meth_CS"/>
</dbReference>
<dbReference type="InterPro" id="IPR001525">
    <property type="entry name" value="C5_MeTfrase"/>
</dbReference>
<keyword evidence="5" id="KW-0680">Restriction system</keyword>
<protein>
    <recommendedName>
        <fullName evidence="1">DNA (cytosine-5-)-methyltransferase</fullName>
        <ecNumber evidence="1">2.1.1.37</ecNumber>
    </recommendedName>
</protein>
<evidence type="ECO:0000313" key="8">
    <source>
        <dbReference type="EMBL" id="MFC5941161.1"/>
    </source>
</evidence>
<keyword evidence="2 6" id="KW-0489">Methyltransferase</keyword>
<gene>
    <name evidence="8" type="ORF">ACFPZ4_06680</name>
</gene>
<dbReference type="PROSITE" id="PS51679">
    <property type="entry name" value="SAM_MT_C5"/>
    <property type="match status" value="1"/>
</dbReference>
<evidence type="ECO:0000256" key="4">
    <source>
        <dbReference type="ARBA" id="ARBA00022691"/>
    </source>
</evidence>
<evidence type="ECO:0000256" key="6">
    <source>
        <dbReference type="PROSITE-ProRule" id="PRU01016"/>
    </source>
</evidence>
<dbReference type="EMBL" id="JBHSQQ010000022">
    <property type="protein sequence ID" value="MFC5941161.1"/>
    <property type="molecule type" value="Genomic_DNA"/>
</dbReference>
<accession>A0ABW1HIE8</accession>
<comment type="caution">
    <text evidence="8">The sequence shown here is derived from an EMBL/GenBank/DDBJ whole genome shotgun (WGS) entry which is preliminary data.</text>
</comment>
<dbReference type="InterPro" id="IPR050390">
    <property type="entry name" value="C5-Methyltransferase"/>
</dbReference>
<dbReference type="Proteomes" id="UP001596207">
    <property type="component" value="Unassembled WGS sequence"/>
</dbReference>
<proteinExistence type="inferred from homology"/>
<dbReference type="InterPro" id="IPR029063">
    <property type="entry name" value="SAM-dependent_MTases_sf"/>
</dbReference>
<comment type="similarity">
    <text evidence="6 7">Belongs to the class I-like SAM-binding methyltransferase superfamily. C5-methyltransferase family.</text>
</comment>
<evidence type="ECO:0000313" key="9">
    <source>
        <dbReference type="Proteomes" id="UP001596207"/>
    </source>
</evidence>
<dbReference type="Pfam" id="PF00145">
    <property type="entry name" value="DNA_methylase"/>
    <property type="match status" value="1"/>
</dbReference>
<organism evidence="8 9">
    <name type="scientific">Micromonospora harpali</name>
    <dbReference type="NCBI Taxonomy" id="1490225"/>
    <lineage>
        <taxon>Bacteria</taxon>
        <taxon>Bacillati</taxon>
        <taxon>Actinomycetota</taxon>
        <taxon>Actinomycetes</taxon>
        <taxon>Micromonosporales</taxon>
        <taxon>Micromonosporaceae</taxon>
        <taxon>Micromonospora</taxon>
    </lineage>
</organism>
<dbReference type="EC" id="2.1.1.37" evidence="1"/>
<sequence>MGDRLPSISLFSGAGGLDLAVEQCGLPPDSPDDARGILKVRAATDYDELALETLNLNFPDTPTIPRDIRSVPAGEILEIAGLSKGEPALIVGGPPCTPFSKSGFWLEEKRESQDPNASLLDEYVRMVRDIRPEAFVLENVQGLTYSTHKAQFNRLLEQLRDLGYNPQYKVLLAAEYGVPQLRRRVFVVGRRDGKPFRFPRTTHSGISERDRIVDPGKLPFVTAGEVLSDLLPGKPETKELVEGEFGELAAEVPPGQNYLWHTSRYGGRDVFKWRSRYWTFLLRLDPDRPSTTLQAQPGPWVGPFHWENVDNDKGEKRARRLRVPEMLRLMTLPDSFKVAGGRADIQRQIGNAVPVRLGRVVIDALMSQLGYLTHDSEEFEQLGLFR</sequence>
<keyword evidence="4 6" id="KW-0949">S-adenosyl-L-methionine</keyword>
<dbReference type="NCBIfam" id="TIGR00675">
    <property type="entry name" value="dcm"/>
    <property type="match status" value="1"/>
</dbReference>
<evidence type="ECO:0000256" key="5">
    <source>
        <dbReference type="ARBA" id="ARBA00022747"/>
    </source>
</evidence>